<sequence>MLVAGRRHHPALAAIAVALILAASVYPAPRLIEPEYTTHIAASYAERNCPLVDSCRQEQCGAGYRAVSSSGCNTTCAPELPLNDTCYYSDGCDESCMPSYIPVAETAVTARGCSRFCCTPRSSFWLNKPDWEPLHGSGCPAGYVHLKHWKLGDSLWWLCALASTLPTSRDSITFENFQNPCQVISSASWCEQVASATAAHRRTYWPYSIRGGRPNDGVVARSFSPFTNPAVHVLE</sequence>
<dbReference type="Proteomes" id="UP001515480">
    <property type="component" value="Unassembled WGS sequence"/>
</dbReference>
<protein>
    <submittedName>
        <fullName evidence="2">Uncharacterized protein</fullName>
    </submittedName>
</protein>
<evidence type="ECO:0000313" key="2">
    <source>
        <dbReference type="EMBL" id="KAL1504866.1"/>
    </source>
</evidence>
<evidence type="ECO:0000256" key="1">
    <source>
        <dbReference type="SAM" id="SignalP"/>
    </source>
</evidence>
<evidence type="ECO:0000313" key="3">
    <source>
        <dbReference type="Proteomes" id="UP001515480"/>
    </source>
</evidence>
<keyword evidence="3" id="KW-1185">Reference proteome</keyword>
<accession>A0AB34ITS9</accession>
<keyword evidence="1" id="KW-0732">Signal</keyword>
<organism evidence="2 3">
    <name type="scientific">Prymnesium parvum</name>
    <name type="common">Toxic golden alga</name>
    <dbReference type="NCBI Taxonomy" id="97485"/>
    <lineage>
        <taxon>Eukaryota</taxon>
        <taxon>Haptista</taxon>
        <taxon>Haptophyta</taxon>
        <taxon>Prymnesiophyceae</taxon>
        <taxon>Prymnesiales</taxon>
        <taxon>Prymnesiaceae</taxon>
        <taxon>Prymnesium</taxon>
    </lineage>
</organism>
<dbReference type="AlphaFoldDB" id="A0AB34ITS9"/>
<feature type="signal peptide" evidence="1">
    <location>
        <begin position="1"/>
        <end position="27"/>
    </location>
</feature>
<reference evidence="2 3" key="1">
    <citation type="journal article" date="2024" name="Science">
        <title>Giant polyketide synthase enzymes in the biosynthesis of giant marine polyether toxins.</title>
        <authorList>
            <person name="Fallon T.R."/>
            <person name="Shende V.V."/>
            <person name="Wierzbicki I.H."/>
            <person name="Pendleton A.L."/>
            <person name="Watervoot N.F."/>
            <person name="Auber R.P."/>
            <person name="Gonzalez D.J."/>
            <person name="Wisecaver J.H."/>
            <person name="Moore B.S."/>
        </authorList>
    </citation>
    <scope>NUCLEOTIDE SEQUENCE [LARGE SCALE GENOMIC DNA]</scope>
    <source>
        <strain evidence="2 3">12B1</strain>
    </source>
</reference>
<comment type="caution">
    <text evidence="2">The sequence shown here is derived from an EMBL/GenBank/DDBJ whole genome shotgun (WGS) entry which is preliminary data.</text>
</comment>
<gene>
    <name evidence="2" type="ORF">AB1Y20_008636</name>
</gene>
<dbReference type="EMBL" id="JBGBPQ010000019">
    <property type="protein sequence ID" value="KAL1504866.1"/>
    <property type="molecule type" value="Genomic_DNA"/>
</dbReference>
<feature type="chain" id="PRO_5044250874" evidence="1">
    <location>
        <begin position="28"/>
        <end position="235"/>
    </location>
</feature>
<proteinExistence type="predicted"/>
<name>A0AB34ITS9_PRYPA</name>